<dbReference type="SUPFAM" id="SSF55073">
    <property type="entry name" value="Nucleotide cyclase"/>
    <property type="match status" value="1"/>
</dbReference>
<dbReference type="InterPro" id="IPR000160">
    <property type="entry name" value="GGDEF_dom"/>
</dbReference>
<feature type="transmembrane region" description="Helical" evidence="3">
    <location>
        <begin position="394"/>
        <end position="413"/>
    </location>
</feature>
<dbReference type="SMART" id="SM00062">
    <property type="entry name" value="PBPb"/>
    <property type="match status" value="1"/>
</dbReference>
<dbReference type="InterPro" id="IPR050469">
    <property type="entry name" value="Diguanylate_Cyclase"/>
</dbReference>
<evidence type="ECO:0000313" key="5">
    <source>
        <dbReference type="EMBL" id="EMS81249.1"/>
    </source>
</evidence>
<dbReference type="NCBIfam" id="TIGR00254">
    <property type="entry name" value="GGDEF"/>
    <property type="match status" value="1"/>
</dbReference>
<dbReference type="Pfam" id="PF00497">
    <property type="entry name" value="SBP_bac_3"/>
    <property type="match status" value="1"/>
</dbReference>
<evidence type="ECO:0000259" key="4">
    <source>
        <dbReference type="PROSITE" id="PS50887"/>
    </source>
</evidence>
<dbReference type="InterPro" id="IPR001638">
    <property type="entry name" value="Solute-binding_3/MltF_N"/>
</dbReference>
<dbReference type="EMBL" id="APJX01000001">
    <property type="protein sequence ID" value="EMS81249.1"/>
    <property type="molecule type" value="Genomic_DNA"/>
</dbReference>
<dbReference type="SMART" id="SM00267">
    <property type="entry name" value="GGDEF"/>
    <property type="match status" value="1"/>
</dbReference>
<dbReference type="Pfam" id="PF00990">
    <property type="entry name" value="GGDEF"/>
    <property type="match status" value="1"/>
</dbReference>
<organism evidence="5 6">
    <name type="scientific">Desulfotignum phosphitoxidans DSM 13687</name>
    <dbReference type="NCBI Taxonomy" id="1286635"/>
    <lineage>
        <taxon>Bacteria</taxon>
        <taxon>Pseudomonadati</taxon>
        <taxon>Thermodesulfobacteriota</taxon>
        <taxon>Desulfobacteria</taxon>
        <taxon>Desulfobacterales</taxon>
        <taxon>Desulfobacteraceae</taxon>
        <taxon>Desulfotignum</taxon>
    </lineage>
</organism>
<dbReference type="Gene3D" id="3.40.190.10">
    <property type="entry name" value="Periplasmic binding protein-like II"/>
    <property type="match status" value="4"/>
</dbReference>
<dbReference type="OrthoDB" id="9790367at2"/>
<comment type="catalytic activity">
    <reaction evidence="2">
        <text>2 GTP = 3',3'-c-di-GMP + 2 diphosphate</text>
        <dbReference type="Rhea" id="RHEA:24898"/>
        <dbReference type="ChEBI" id="CHEBI:33019"/>
        <dbReference type="ChEBI" id="CHEBI:37565"/>
        <dbReference type="ChEBI" id="CHEBI:58805"/>
        <dbReference type="EC" id="2.7.7.65"/>
    </reaction>
</comment>
<dbReference type="SUPFAM" id="SSF53850">
    <property type="entry name" value="Periplasmic binding protein-like II"/>
    <property type="match status" value="2"/>
</dbReference>
<reference evidence="5 6" key="1">
    <citation type="journal article" date="2013" name="Genome Announc.">
        <title>Draft Genome Sequence of Desulfotignum phosphitoxidans DSM 13687 Strain FiPS-3.</title>
        <authorList>
            <person name="Poehlein A."/>
            <person name="Daniel R."/>
            <person name="Simeonova D.D."/>
        </authorList>
    </citation>
    <scope>NUCLEOTIDE SEQUENCE [LARGE SCALE GENOMIC DNA]</scope>
    <source>
        <strain evidence="5 6">DSM 13687</strain>
    </source>
</reference>
<dbReference type="CDD" id="cd01007">
    <property type="entry name" value="PBP2_BvgS_HisK_like"/>
    <property type="match status" value="1"/>
</dbReference>
<dbReference type="Gene3D" id="3.30.70.270">
    <property type="match status" value="1"/>
</dbReference>
<protein>
    <recommendedName>
        <fullName evidence="1">diguanylate cyclase</fullName>
        <ecNumber evidence="1">2.7.7.65</ecNumber>
    </recommendedName>
</protein>
<proteinExistence type="predicted"/>
<dbReference type="PROSITE" id="PS50887">
    <property type="entry name" value="GGDEF"/>
    <property type="match status" value="1"/>
</dbReference>
<dbReference type="GO" id="GO:0005886">
    <property type="term" value="C:plasma membrane"/>
    <property type="evidence" value="ECO:0007669"/>
    <property type="project" value="TreeGrafter"/>
</dbReference>
<dbReference type="RefSeq" id="WP_006963930.1">
    <property type="nucleotide sequence ID" value="NZ_APJX01000001.1"/>
</dbReference>
<dbReference type="CDD" id="cd01949">
    <property type="entry name" value="GGDEF"/>
    <property type="match status" value="1"/>
</dbReference>
<dbReference type="EC" id="2.7.7.65" evidence="1"/>
<dbReference type="InterPro" id="IPR029787">
    <property type="entry name" value="Nucleotide_cyclase"/>
</dbReference>
<accession>S0G5Q9</accession>
<evidence type="ECO:0000313" key="6">
    <source>
        <dbReference type="Proteomes" id="UP000014216"/>
    </source>
</evidence>
<keyword evidence="3" id="KW-0812">Transmembrane</keyword>
<keyword evidence="6" id="KW-1185">Reference proteome</keyword>
<dbReference type="GO" id="GO:0043709">
    <property type="term" value="P:cell adhesion involved in single-species biofilm formation"/>
    <property type="evidence" value="ECO:0007669"/>
    <property type="project" value="TreeGrafter"/>
</dbReference>
<keyword evidence="3" id="KW-0472">Membrane</keyword>
<dbReference type="InterPro" id="IPR043128">
    <property type="entry name" value="Rev_trsase/Diguanyl_cyclase"/>
</dbReference>
<dbReference type="FunFam" id="3.30.70.270:FF:000001">
    <property type="entry name" value="Diguanylate cyclase domain protein"/>
    <property type="match status" value="1"/>
</dbReference>
<comment type="caution">
    <text evidence="5">The sequence shown here is derived from an EMBL/GenBank/DDBJ whole genome shotgun (WGS) entry which is preliminary data.</text>
</comment>
<dbReference type="AlphaFoldDB" id="S0G5Q9"/>
<sequence>MIPTVVYIRENSFDYTGVKSLQGRRVGIESDIYYKQYLELYPDIQIVEIDGTSDLMKKLSFGEIDAVVSNINIGNFMIKQHVLENIELAGKIDIPEIEDEDLRIGVRKEKNQVHALLQDAMNRVSFSEYRRLQDRWIGATPEDMQETLMSGDREFITAHVQKYGGVRLGFHENWYPVDFMDKDNRHAGISAQLFEMISDMHGIPMIEQRSGSFESVVESLVQGETDVIPAIVPGTGFDSELIYTPPYLSLPLVIATRSDEFFVGDIEHLSGKRICLVNRGSIFTNFKKKYPSLVFIEVDSAKQGLKQVQNKECFAFLGTVPSIAYAIKNNNLYNIKISGKLEETLPVSAAVRSGNETLAAVINIATQSIPEEERRRAVDQWISISLEEKVDYTLVWQILVASGMILIAAVVWLKKTHQYNREISKAYGLLEEKNKALEKLSINDPLTDLYNRHKLDMAVAKEMERSNRYHRPLSLVIIDIDHFKPVNDRFGHQAGDDVLKKLAVLIKHRIRSSDIPGRWGGEEFLIICPETDRKGAWHLADALRKDVQSFEFLPETTITISGGVAEYEFGEDGDQLLKRADDNLYQAKQTTRNAICG</sequence>
<feature type="domain" description="GGDEF" evidence="4">
    <location>
        <begin position="471"/>
        <end position="597"/>
    </location>
</feature>
<dbReference type="PANTHER" id="PTHR45138:SF9">
    <property type="entry name" value="DIGUANYLATE CYCLASE DGCM-RELATED"/>
    <property type="match status" value="1"/>
</dbReference>
<dbReference type="Proteomes" id="UP000014216">
    <property type="component" value="Unassembled WGS sequence"/>
</dbReference>
<evidence type="ECO:0000256" key="2">
    <source>
        <dbReference type="ARBA" id="ARBA00034247"/>
    </source>
</evidence>
<dbReference type="PANTHER" id="PTHR45138">
    <property type="entry name" value="REGULATORY COMPONENTS OF SENSORY TRANSDUCTION SYSTEM"/>
    <property type="match status" value="1"/>
</dbReference>
<keyword evidence="3" id="KW-1133">Transmembrane helix</keyword>
<evidence type="ECO:0000256" key="1">
    <source>
        <dbReference type="ARBA" id="ARBA00012528"/>
    </source>
</evidence>
<dbReference type="GO" id="GO:0052621">
    <property type="term" value="F:diguanylate cyclase activity"/>
    <property type="evidence" value="ECO:0007669"/>
    <property type="project" value="UniProtKB-EC"/>
</dbReference>
<name>S0G5Q9_9BACT</name>
<evidence type="ECO:0000256" key="3">
    <source>
        <dbReference type="SAM" id="Phobius"/>
    </source>
</evidence>
<dbReference type="GO" id="GO:1902201">
    <property type="term" value="P:negative regulation of bacterial-type flagellum-dependent cell motility"/>
    <property type="evidence" value="ECO:0007669"/>
    <property type="project" value="TreeGrafter"/>
</dbReference>
<gene>
    <name evidence="5" type="ORF">Dpo_1c03900</name>
</gene>